<dbReference type="AlphaFoldDB" id="A0A7J8CIJ1"/>
<feature type="compositionally biased region" description="Gly residues" evidence="1">
    <location>
        <begin position="141"/>
        <end position="150"/>
    </location>
</feature>
<evidence type="ECO:0000313" key="3">
    <source>
        <dbReference type="Proteomes" id="UP000593571"/>
    </source>
</evidence>
<gene>
    <name evidence="2" type="ORF">HJG63_009142</name>
</gene>
<dbReference type="Proteomes" id="UP000593571">
    <property type="component" value="Unassembled WGS sequence"/>
</dbReference>
<feature type="region of interest" description="Disordered" evidence="1">
    <location>
        <begin position="14"/>
        <end position="33"/>
    </location>
</feature>
<organism evidence="2 3">
    <name type="scientific">Rousettus aegyptiacus</name>
    <name type="common">Egyptian fruit bat</name>
    <name type="synonym">Pteropus aegyptiacus</name>
    <dbReference type="NCBI Taxonomy" id="9407"/>
    <lineage>
        <taxon>Eukaryota</taxon>
        <taxon>Metazoa</taxon>
        <taxon>Chordata</taxon>
        <taxon>Craniata</taxon>
        <taxon>Vertebrata</taxon>
        <taxon>Euteleostomi</taxon>
        <taxon>Mammalia</taxon>
        <taxon>Eutheria</taxon>
        <taxon>Laurasiatheria</taxon>
        <taxon>Chiroptera</taxon>
        <taxon>Yinpterochiroptera</taxon>
        <taxon>Pteropodoidea</taxon>
        <taxon>Pteropodidae</taxon>
        <taxon>Rousettinae</taxon>
        <taxon>Rousettus</taxon>
    </lineage>
</organism>
<evidence type="ECO:0000313" key="2">
    <source>
        <dbReference type="EMBL" id="KAF6410680.1"/>
    </source>
</evidence>
<proteinExistence type="predicted"/>
<feature type="region of interest" description="Disordered" evidence="1">
    <location>
        <begin position="123"/>
        <end position="150"/>
    </location>
</feature>
<name>A0A7J8CIJ1_ROUAE</name>
<dbReference type="EMBL" id="JACASE010000014">
    <property type="protein sequence ID" value="KAF6410680.1"/>
    <property type="molecule type" value="Genomic_DNA"/>
</dbReference>
<sequence>MGLLWKRLPDRTFLPTEDKSAPVQSCPRSDPAARWQRSWQLQAEATAAVTLREAVRARGLLQAQPAGAPAVAQEGMGDREPLPGVVRALLLPGRGAVLCPARPPGESGRPLGQHAHGVPAQAAWPSSSHLQGALPEEGLPPAGGVGRRHV</sequence>
<evidence type="ECO:0000256" key="1">
    <source>
        <dbReference type="SAM" id="MobiDB-lite"/>
    </source>
</evidence>
<protein>
    <submittedName>
        <fullName evidence="2">Uncharacterized protein</fullName>
    </submittedName>
</protein>
<keyword evidence="3" id="KW-1185">Reference proteome</keyword>
<comment type="caution">
    <text evidence="2">The sequence shown here is derived from an EMBL/GenBank/DDBJ whole genome shotgun (WGS) entry which is preliminary data.</text>
</comment>
<reference evidence="2 3" key="1">
    <citation type="journal article" date="2020" name="Nature">
        <title>Six reference-quality genomes reveal evolution of bat adaptations.</title>
        <authorList>
            <person name="Jebb D."/>
            <person name="Huang Z."/>
            <person name="Pippel M."/>
            <person name="Hughes G.M."/>
            <person name="Lavrichenko K."/>
            <person name="Devanna P."/>
            <person name="Winkler S."/>
            <person name="Jermiin L.S."/>
            <person name="Skirmuntt E.C."/>
            <person name="Katzourakis A."/>
            <person name="Burkitt-Gray L."/>
            <person name="Ray D.A."/>
            <person name="Sullivan K.A.M."/>
            <person name="Roscito J.G."/>
            <person name="Kirilenko B.M."/>
            <person name="Davalos L.M."/>
            <person name="Corthals A.P."/>
            <person name="Power M.L."/>
            <person name="Jones G."/>
            <person name="Ransome R.D."/>
            <person name="Dechmann D.K.N."/>
            <person name="Locatelli A.G."/>
            <person name="Puechmaille S.J."/>
            <person name="Fedrigo O."/>
            <person name="Jarvis E.D."/>
            <person name="Hiller M."/>
            <person name="Vernes S.C."/>
            <person name="Myers E.W."/>
            <person name="Teeling E.C."/>
        </authorList>
    </citation>
    <scope>NUCLEOTIDE SEQUENCE [LARGE SCALE GENOMIC DNA]</scope>
    <source>
        <strain evidence="2">MRouAeg1</strain>
        <tissue evidence="2">Muscle</tissue>
    </source>
</reference>
<accession>A0A7J8CIJ1</accession>